<dbReference type="InterPro" id="IPR046848">
    <property type="entry name" value="E_motif"/>
</dbReference>
<dbReference type="Proteomes" id="UP001085076">
    <property type="component" value="Unassembled WGS sequence"/>
</dbReference>
<dbReference type="EMBL" id="JAGGNH010000162">
    <property type="protein sequence ID" value="KAJ0959791.1"/>
    <property type="molecule type" value="Genomic_DNA"/>
</dbReference>
<evidence type="ECO:0000256" key="2">
    <source>
        <dbReference type="PROSITE-ProRule" id="PRU00708"/>
    </source>
</evidence>
<dbReference type="NCBIfam" id="TIGR00756">
    <property type="entry name" value="PPR"/>
    <property type="match status" value="2"/>
</dbReference>
<dbReference type="GO" id="GO:0009451">
    <property type="term" value="P:RNA modification"/>
    <property type="evidence" value="ECO:0007669"/>
    <property type="project" value="InterPro"/>
</dbReference>
<dbReference type="InterPro" id="IPR002885">
    <property type="entry name" value="PPR_rpt"/>
</dbReference>
<dbReference type="GO" id="GO:0003723">
    <property type="term" value="F:RNA binding"/>
    <property type="evidence" value="ECO:0007669"/>
    <property type="project" value="InterPro"/>
</dbReference>
<dbReference type="PROSITE" id="PS51375">
    <property type="entry name" value="PPR"/>
    <property type="match status" value="1"/>
</dbReference>
<keyword evidence="4" id="KW-1185">Reference proteome</keyword>
<dbReference type="InterPro" id="IPR046960">
    <property type="entry name" value="PPR_At4g14850-like_plant"/>
</dbReference>
<dbReference type="PANTHER" id="PTHR47926">
    <property type="entry name" value="PENTATRICOPEPTIDE REPEAT-CONTAINING PROTEIN"/>
    <property type="match status" value="1"/>
</dbReference>
<protein>
    <recommendedName>
        <fullName evidence="5">Pentatricopeptide repeat-containing protein</fullName>
    </recommendedName>
</protein>
<name>A0A9D5H1I5_9LILI</name>
<evidence type="ECO:0000313" key="4">
    <source>
        <dbReference type="Proteomes" id="UP001085076"/>
    </source>
</evidence>
<evidence type="ECO:0000256" key="1">
    <source>
        <dbReference type="ARBA" id="ARBA00022737"/>
    </source>
</evidence>
<dbReference type="Pfam" id="PF01535">
    <property type="entry name" value="PPR"/>
    <property type="match status" value="3"/>
</dbReference>
<dbReference type="OrthoDB" id="775639at2759"/>
<proteinExistence type="predicted"/>
<organism evidence="3 4">
    <name type="scientific">Dioscorea zingiberensis</name>
    <dbReference type="NCBI Taxonomy" id="325984"/>
    <lineage>
        <taxon>Eukaryota</taxon>
        <taxon>Viridiplantae</taxon>
        <taxon>Streptophyta</taxon>
        <taxon>Embryophyta</taxon>
        <taxon>Tracheophyta</taxon>
        <taxon>Spermatophyta</taxon>
        <taxon>Magnoliopsida</taxon>
        <taxon>Liliopsida</taxon>
        <taxon>Dioscoreales</taxon>
        <taxon>Dioscoreaceae</taxon>
        <taxon>Dioscorea</taxon>
    </lineage>
</organism>
<dbReference type="InterPro" id="IPR011990">
    <property type="entry name" value="TPR-like_helical_dom_sf"/>
</dbReference>
<accession>A0A9D5H1I5</accession>
<gene>
    <name evidence="3" type="ORF">J5N97_000519</name>
</gene>
<feature type="repeat" description="PPR" evidence="2">
    <location>
        <begin position="15"/>
        <end position="49"/>
    </location>
</feature>
<dbReference type="Pfam" id="PF20431">
    <property type="entry name" value="E_motif"/>
    <property type="match status" value="1"/>
</dbReference>
<reference evidence="3 4" key="1">
    <citation type="journal article" date="2022" name="Hortic Res">
        <title>The genome of Dioscorea zingiberensis sheds light on the biosynthesis, origin and evolution of the medicinally important diosgenin saponins.</title>
        <authorList>
            <person name="Li Y."/>
            <person name="Tan C."/>
            <person name="Li Z."/>
            <person name="Guo J."/>
            <person name="Li S."/>
            <person name="Chen X."/>
            <person name="Wang C."/>
            <person name="Dai X."/>
            <person name="Yang H."/>
            <person name="Song W."/>
            <person name="Hou L."/>
            <person name="Xu J."/>
            <person name="Tong Z."/>
            <person name="Xu A."/>
            <person name="Yuan X."/>
            <person name="Wang W."/>
            <person name="Yang Q."/>
            <person name="Chen L."/>
            <person name="Sun Z."/>
            <person name="Wang K."/>
            <person name="Pan B."/>
            <person name="Chen J."/>
            <person name="Bao Y."/>
            <person name="Liu F."/>
            <person name="Qi X."/>
            <person name="Gang D.R."/>
            <person name="Wen J."/>
            <person name="Li J."/>
        </authorList>
    </citation>
    <scope>NUCLEOTIDE SEQUENCE [LARGE SCALE GENOMIC DNA]</scope>
    <source>
        <strain evidence="3">Dzin_1.0</strain>
    </source>
</reference>
<comment type="caution">
    <text evidence="3">The sequence shown here is derived from an EMBL/GenBank/DDBJ whole genome shotgun (WGS) entry which is preliminary data.</text>
</comment>
<keyword evidence="1" id="KW-0677">Repeat</keyword>
<evidence type="ECO:0008006" key="5">
    <source>
        <dbReference type="Google" id="ProtNLM"/>
    </source>
</evidence>
<dbReference type="AlphaFoldDB" id="A0A9D5H1I5"/>
<evidence type="ECO:0000313" key="3">
    <source>
        <dbReference type="EMBL" id="KAJ0959791.1"/>
    </source>
</evidence>
<sequence>MDEAFELFERMPQRNVVSWSTLVSGYSKVGDMGMARMMFDRMPFKNLVPWTIIISGYAQKGLAKEAIMLYDQMERDGLKLDDGAVISILAACAESGACRMHNDLELAEEALDQLVKLEPSDPGNFSIVSNMYAAAGDWENMANMRLQMRSIGVQKTSGASSIEVE</sequence>
<dbReference type="Gene3D" id="1.25.40.10">
    <property type="entry name" value="Tetratricopeptide repeat domain"/>
    <property type="match status" value="1"/>
</dbReference>